<dbReference type="AlphaFoldDB" id="A0A0F8XGB7"/>
<dbReference type="SUPFAM" id="SSF103088">
    <property type="entry name" value="OmpA-like"/>
    <property type="match status" value="1"/>
</dbReference>
<protein>
    <recommendedName>
        <fullName evidence="1">OmpA-like domain-containing protein</fullName>
    </recommendedName>
</protein>
<gene>
    <name evidence="2" type="ORF">LCGC14_3028470</name>
</gene>
<dbReference type="Pfam" id="PF00691">
    <property type="entry name" value="OmpA"/>
    <property type="match status" value="1"/>
</dbReference>
<name>A0A0F8XGB7_9ZZZZ</name>
<dbReference type="InterPro" id="IPR006665">
    <property type="entry name" value="OmpA-like"/>
</dbReference>
<dbReference type="EMBL" id="LAZR01063173">
    <property type="protein sequence ID" value="KKK60025.1"/>
    <property type="molecule type" value="Genomic_DNA"/>
</dbReference>
<feature type="non-terminal residue" evidence="2">
    <location>
        <position position="1"/>
    </location>
</feature>
<comment type="caution">
    <text evidence="2">The sequence shown here is derived from an EMBL/GenBank/DDBJ whole genome shotgun (WGS) entry which is preliminary data.</text>
</comment>
<dbReference type="Gene3D" id="3.30.1330.60">
    <property type="entry name" value="OmpA-like domain"/>
    <property type="match status" value="1"/>
</dbReference>
<reference evidence="2" key="1">
    <citation type="journal article" date="2015" name="Nature">
        <title>Complex archaea that bridge the gap between prokaryotes and eukaryotes.</title>
        <authorList>
            <person name="Spang A."/>
            <person name="Saw J.H."/>
            <person name="Jorgensen S.L."/>
            <person name="Zaremba-Niedzwiedzka K."/>
            <person name="Martijn J."/>
            <person name="Lind A.E."/>
            <person name="van Eijk R."/>
            <person name="Schleper C."/>
            <person name="Guy L."/>
            <person name="Ettema T.J."/>
        </authorList>
    </citation>
    <scope>NUCLEOTIDE SEQUENCE</scope>
</reference>
<proteinExistence type="predicted"/>
<feature type="domain" description="OmpA-like" evidence="1">
    <location>
        <begin position="32"/>
        <end position="126"/>
    </location>
</feature>
<organism evidence="2">
    <name type="scientific">marine sediment metagenome</name>
    <dbReference type="NCBI Taxonomy" id="412755"/>
    <lineage>
        <taxon>unclassified sequences</taxon>
        <taxon>metagenomes</taxon>
        <taxon>ecological metagenomes</taxon>
    </lineage>
</organism>
<accession>A0A0F8XGB7</accession>
<evidence type="ECO:0000313" key="2">
    <source>
        <dbReference type="EMBL" id="KKK60025.1"/>
    </source>
</evidence>
<evidence type="ECO:0000259" key="1">
    <source>
        <dbReference type="Pfam" id="PF00691"/>
    </source>
</evidence>
<dbReference type="InterPro" id="IPR036737">
    <property type="entry name" value="OmpA-like_sf"/>
</dbReference>
<sequence>IRQIFQNLKHQIDTETSDSLSSPTNVINMPIRFKRSQASLGASDRKALNDLAVRIKQSLAEGQVKIYVVGLAPDEPPGQERWILSARRARAVHEFLEHRLSGETTTGGWNLVSWGAGAPQPYDSRSRGTDDRTFIRIAIHRGH</sequence>